<evidence type="ECO:0000313" key="2">
    <source>
        <dbReference type="Proteomes" id="UP001143856"/>
    </source>
</evidence>
<organism evidence="1 2">
    <name type="scientific">Xylaria curta</name>
    <dbReference type="NCBI Taxonomy" id="42375"/>
    <lineage>
        <taxon>Eukaryota</taxon>
        <taxon>Fungi</taxon>
        <taxon>Dikarya</taxon>
        <taxon>Ascomycota</taxon>
        <taxon>Pezizomycotina</taxon>
        <taxon>Sordariomycetes</taxon>
        <taxon>Xylariomycetidae</taxon>
        <taxon>Xylariales</taxon>
        <taxon>Xylariaceae</taxon>
        <taxon>Xylaria</taxon>
    </lineage>
</organism>
<proteinExistence type="predicted"/>
<protein>
    <submittedName>
        <fullName evidence="1">Uncharacterized protein</fullName>
    </submittedName>
</protein>
<dbReference type="Proteomes" id="UP001143856">
    <property type="component" value="Unassembled WGS sequence"/>
</dbReference>
<keyword evidence="2" id="KW-1185">Reference proteome</keyword>
<evidence type="ECO:0000313" key="1">
    <source>
        <dbReference type="EMBL" id="KAJ2977038.1"/>
    </source>
</evidence>
<gene>
    <name evidence="1" type="ORF">NUW58_g7930</name>
</gene>
<dbReference type="EMBL" id="JAPDGR010002218">
    <property type="protein sequence ID" value="KAJ2977038.1"/>
    <property type="molecule type" value="Genomic_DNA"/>
</dbReference>
<accession>A0ACC1NDC9</accession>
<name>A0ACC1NDC9_9PEZI</name>
<reference evidence="1" key="1">
    <citation type="submission" date="2022-10" db="EMBL/GenBank/DDBJ databases">
        <title>Genome Sequence of Xylaria curta.</title>
        <authorList>
            <person name="Buettner E."/>
        </authorList>
    </citation>
    <scope>NUCLEOTIDE SEQUENCE</scope>
    <source>
        <strain evidence="1">Babe10</strain>
    </source>
</reference>
<sequence>MVLEAEPRNWYRDQFLISTEHRLLQVDAVHDAMNSELMWWAQAPPTDILQKALHNSLCLGLYELPQSTSQIAGQGSPKQIGLMRVITDAVTFAYLTDVYVLPEYQGKGLGRWMLGCLDETIKAWPHLRRLLLVARSSAMDLYGKALGARDWNEYRSESLVIGAVDGPAAPRRRHE</sequence>
<comment type="caution">
    <text evidence="1">The sequence shown here is derived from an EMBL/GenBank/DDBJ whole genome shotgun (WGS) entry which is preliminary data.</text>
</comment>